<gene>
    <name evidence="1" type="ORF">SFRICE_035694</name>
</gene>
<evidence type="ECO:0000313" key="1">
    <source>
        <dbReference type="EMBL" id="SOQ57108.1"/>
    </source>
</evidence>
<name>A0A2H1WVM9_SPOFR</name>
<protein>
    <submittedName>
        <fullName evidence="1">SFRICE_035694</fullName>
    </submittedName>
</protein>
<accession>A0A2H1WVM9</accession>
<dbReference type="EMBL" id="ODYU01011390">
    <property type="protein sequence ID" value="SOQ57108.1"/>
    <property type="molecule type" value="Genomic_DNA"/>
</dbReference>
<organism evidence="1">
    <name type="scientific">Spodoptera frugiperda</name>
    <name type="common">Fall armyworm</name>
    <dbReference type="NCBI Taxonomy" id="7108"/>
    <lineage>
        <taxon>Eukaryota</taxon>
        <taxon>Metazoa</taxon>
        <taxon>Ecdysozoa</taxon>
        <taxon>Arthropoda</taxon>
        <taxon>Hexapoda</taxon>
        <taxon>Insecta</taxon>
        <taxon>Pterygota</taxon>
        <taxon>Neoptera</taxon>
        <taxon>Endopterygota</taxon>
        <taxon>Lepidoptera</taxon>
        <taxon>Glossata</taxon>
        <taxon>Ditrysia</taxon>
        <taxon>Noctuoidea</taxon>
        <taxon>Noctuidae</taxon>
        <taxon>Amphipyrinae</taxon>
        <taxon>Spodoptera</taxon>
    </lineage>
</organism>
<reference evidence="1" key="1">
    <citation type="submission" date="2016-07" db="EMBL/GenBank/DDBJ databases">
        <authorList>
            <person name="Bretaudeau A."/>
        </authorList>
    </citation>
    <scope>NUCLEOTIDE SEQUENCE</scope>
    <source>
        <strain evidence="1">Rice</strain>
        <tissue evidence="1">Whole body</tissue>
    </source>
</reference>
<sequence>MVNIPSQVLTLVLVTIHLKHQRCYKCVIGLLGVRNLRVVGETGIGKIGKGGNWASGNLTHTMQALFKIGFLLGRGITPVEPAQQCRSMALPHLDLIV</sequence>
<proteinExistence type="predicted"/>
<dbReference type="AlphaFoldDB" id="A0A2H1WVM9"/>